<dbReference type="Gene3D" id="1.20.120.640">
    <property type="entry name" value="Anticodon-binding domain of a subclass of class I aminoacyl-tRNA synthetases"/>
    <property type="match status" value="1"/>
</dbReference>
<dbReference type="Gene3D" id="3.40.50.620">
    <property type="entry name" value="HUPs"/>
    <property type="match status" value="1"/>
</dbReference>
<dbReference type="EC" id="6.3.1.13" evidence="10"/>
<feature type="binding site" evidence="10">
    <location>
        <position position="288"/>
    </location>
    <ligand>
        <name>L-cysteinyl-5'-AMP</name>
        <dbReference type="ChEBI" id="CHEBI:144924"/>
    </ligand>
</feature>
<sequence>MKSWTAPAVPDLPGVGQVPVLYDTVRASRETVVTVDGVARIYVCGVTPYDTTHMGHAATYVTFDLLHRALLDADVPVRYVQNVTDIDDPLLERAARDGVDWQDLAAEQTSLFTEDMAALRVVPPDAYVGVVESMEQIVAVLASIRDAGLAYTVAEGGAVDTYLDLAQVIAPGDLSRSCHLDHDTMLTLSGERGGDPDRAGKRGPLDPMLWRGRREGEPSWEGGPLGPGRPGWHIECTAIAMHHLGEQVSVQAGGSDLAFPHHPMTAIQALAATGLESFAHHTSHQAMVGLDGEKMSKSKGNLVRVSDLRREGVDPMAVRLVLLDHHYRTEWSWTDEAMGVADERLRRWRSATERAAGPAVEETLAAVRLALADDLDSAAALRAVDRWCDAAGEDPAAPGAVADLVDALLGIRLHEDADEASQPSL</sequence>
<evidence type="ECO:0000256" key="9">
    <source>
        <dbReference type="ARBA" id="ARBA00048350"/>
    </source>
</evidence>
<evidence type="ECO:0000256" key="6">
    <source>
        <dbReference type="ARBA" id="ARBA00022741"/>
    </source>
</evidence>
<dbReference type="PANTHER" id="PTHR10890">
    <property type="entry name" value="CYSTEINYL-TRNA SYNTHETASE"/>
    <property type="match status" value="1"/>
</dbReference>
<dbReference type="InterPro" id="IPR017812">
    <property type="entry name" value="Mycothiol_ligase_MshC"/>
</dbReference>
<dbReference type="InterPro" id="IPR014729">
    <property type="entry name" value="Rossmann-like_a/b/a_fold"/>
</dbReference>
<evidence type="ECO:0000259" key="12">
    <source>
        <dbReference type="Pfam" id="PF01406"/>
    </source>
</evidence>
<keyword evidence="14" id="KW-1185">Reference proteome</keyword>
<dbReference type="GO" id="GO:0035446">
    <property type="term" value="F:cysteine-glucosaminylinositol ligase activity"/>
    <property type="evidence" value="ECO:0007669"/>
    <property type="project" value="UniProtKB-UniRule"/>
</dbReference>
<dbReference type="PANTHER" id="PTHR10890:SF3">
    <property type="entry name" value="CYSTEINE--TRNA LIGASE, CYTOPLASMIC"/>
    <property type="match status" value="1"/>
</dbReference>
<comment type="similarity">
    <text evidence="2 10">Belongs to the class-I aminoacyl-tRNA synthetase family. MshC subfamily.</text>
</comment>
<comment type="cofactor">
    <cofactor evidence="10">
        <name>Zn(2+)</name>
        <dbReference type="ChEBI" id="CHEBI:29105"/>
    </cofactor>
    <text evidence="10">Binds 1 zinc ion per subunit.</text>
</comment>
<dbReference type="SUPFAM" id="SSF52374">
    <property type="entry name" value="Nucleotidylyl transferase"/>
    <property type="match status" value="1"/>
</dbReference>
<evidence type="ECO:0000256" key="11">
    <source>
        <dbReference type="SAM" id="MobiDB-lite"/>
    </source>
</evidence>
<feature type="compositionally biased region" description="Basic and acidic residues" evidence="11">
    <location>
        <begin position="192"/>
        <end position="204"/>
    </location>
</feature>
<keyword evidence="4 10" id="KW-0436">Ligase</keyword>
<comment type="caution">
    <text evidence="13">The sequence shown here is derived from an EMBL/GenBank/DDBJ whole genome shotgun (WGS) entry which is preliminary data.</text>
</comment>
<keyword evidence="8 10" id="KW-0067">ATP-binding</keyword>
<gene>
    <name evidence="10" type="primary">mshC</name>
    <name evidence="13" type="ORF">FB557_2595</name>
</gene>
<dbReference type="EMBL" id="VIUW01000005">
    <property type="protein sequence ID" value="TWD13207.1"/>
    <property type="molecule type" value="Genomic_DNA"/>
</dbReference>
<evidence type="ECO:0000256" key="7">
    <source>
        <dbReference type="ARBA" id="ARBA00022833"/>
    </source>
</evidence>
<dbReference type="RefSeq" id="WP_144858031.1">
    <property type="nucleotide sequence ID" value="NZ_BAAAYT010000002.1"/>
</dbReference>
<feature type="binding site" evidence="10">
    <location>
        <position position="261"/>
    </location>
    <ligand>
        <name>Zn(2+)</name>
        <dbReference type="ChEBI" id="CHEBI:29105"/>
    </ligand>
</feature>
<evidence type="ECO:0000256" key="8">
    <source>
        <dbReference type="ARBA" id="ARBA00022840"/>
    </source>
</evidence>
<dbReference type="GO" id="GO:0005524">
    <property type="term" value="F:ATP binding"/>
    <property type="evidence" value="ECO:0007669"/>
    <property type="project" value="UniProtKB-KW"/>
</dbReference>
<comment type="subunit">
    <text evidence="3 10">Monomer.</text>
</comment>
<feature type="binding site" evidence="10">
    <location>
        <position position="59"/>
    </location>
    <ligand>
        <name>L-cysteinyl-5'-AMP</name>
        <dbReference type="ChEBI" id="CHEBI:144924"/>
    </ligand>
</feature>
<feature type="binding site" evidence="10">
    <location>
        <position position="44"/>
    </location>
    <ligand>
        <name>Zn(2+)</name>
        <dbReference type="ChEBI" id="CHEBI:29105"/>
    </ligand>
</feature>
<feature type="binding site" evidence="10">
    <location>
        <begin position="254"/>
        <end position="256"/>
    </location>
    <ligand>
        <name>L-cysteinyl-5'-AMP</name>
        <dbReference type="ChEBI" id="CHEBI:144924"/>
    </ligand>
</feature>
<dbReference type="Proteomes" id="UP000315628">
    <property type="component" value="Unassembled WGS sequence"/>
</dbReference>
<dbReference type="GO" id="GO:0006423">
    <property type="term" value="P:cysteinyl-tRNA aminoacylation"/>
    <property type="evidence" value="ECO:0007669"/>
    <property type="project" value="TreeGrafter"/>
</dbReference>
<feature type="binding site" evidence="10">
    <location>
        <position position="236"/>
    </location>
    <ligand>
        <name>Zn(2+)</name>
        <dbReference type="ChEBI" id="CHEBI:29105"/>
    </ligand>
</feature>
<feature type="binding site" evidence="10">
    <location>
        <begin position="82"/>
        <end position="84"/>
    </location>
    <ligand>
        <name>L-cysteinyl-5'-AMP</name>
        <dbReference type="ChEBI" id="CHEBI:144924"/>
    </ligand>
</feature>
<evidence type="ECO:0000313" key="13">
    <source>
        <dbReference type="EMBL" id="TWD13207.1"/>
    </source>
</evidence>
<proteinExistence type="inferred from homology"/>
<comment type="caution">
    <text evidence="10">Lacks conserved residue(s) required for the propagation of feature annotation.</text>
</comment>
<evidence type="ECO:0000256" key="10">
    <source>
        <dbReference type="HAMAP-Rule" id="MF_01697"/>
    </source>
</evidence>
<name>A0A560W6F5_9MICO</name>
<protein>
    <recommendedName>
        <fullName evidence="10">L-cysteine:1D-myo-inositol 2-amino-2-deoxy-alpha-D-glucopyranoside ligase</fullName>
        <shortName evidence="10">L-Cys:GlcN-Ins ligase</shortName>
        <ecNumber evidence="10">6.3.1.13</ecNumber>
    </recommendedName>
    <alternativeName>
        <fullName evidence="10">Mycothiol ligase</fullName>
        <shortName evidence="10">MSH ligase</shortName>
    </alternativeName>
</protein>
<accession>A0A560W6F5</accession>
<evidence type="ECO:0000256" key="1">
    <source>
        <dbReference type="ARBA" id="ARBA00003679"/>
    </source>
</evidence>
<dbReference type="InterPro" id="IPR032678">
    <property type="entry name" value="tRNA-synt_1_cat_dom"/>
</dbReference>
<evidence type="ECO:0000313" key="14">
    <source>
        <dbReference type="Proteomes" id="UP000315628"/>
    </source>
</evidence>
<dbReference type="PRINTS" id="PR00983">
    <property type="entry name" value="TRNASYNTHCYS"/>
</dbReference>
<organism evidence="13 14">
    <name type="scientific">Marihabitans asiaticum</name>
    <dbReference type="NCBI Taxonomy" id="415218"/>
    <lineage>
        <taxon>Bacteria</taxon>
        <taxon>Bacillati</taxon>
        <taxon>Actinomycetota</taxon>
        <taxon>Actinomycetes</taxon>
        <taxon>Micrococcales</taxon>
        <taxon>Intrasporangiaceae</taxon>
        <taxon>Marihabitans</taxon>
    </lineage>
</organism>
<evidence type="ECO:0000256" key="4">
    <source>
        <dbReference type="ARBA" id="ARBA00022598"/>
    </source>
</evidence>
<feature type="short sequence motif" description="'ERGGDP' region" evidence="10">
    <location>
        <begin position="191"/>
        <end position="196"/>
    </location>
</feature>
<reference evidence="13 14" key="1">
    <citation type="submission" date="2019-06" db="EMBL/GenBank/DDBJ databases">
        <title>Sequencing the genomes of 1000 actinobacteria strains.</title>
        <authorList>
            <person name="Klenk H.-P."/>
        </authorList>
    </citation>
    <scope>NUCLEOTIDE SEQUENCE [LARGE SCALE GENOMIC DNA]</scope>
    <source>
        <strain evidence="13 14">DSM 18935</strain>
    </source>
</reference>
<feature type="short sequence motif" description="'KMSKS' region" evidence="10">
    <location>
        <begin position="294"/>
        <end position="298"/>
    </location>
</feature>
<keyword evidence="7 10" id="KW-0862">Zinc</keyword>
<dbReference type="GO" id="GO:0008270">
    <property type="term" value="F:zinc ion binding"/>
    <property type="evidence" value="ECO:0007669"/>
    <property type="project" value="UniProtKB-UniRule"/>
</dbReference>
<dbReference type="HAMAP" id="MF_01697">
    <property type="entry name" value="MshC"/>
    <property type="match status" value="1"/>
</dbReference>
<dbReference type="AlphaFoldDB" id="A0A560W6F5"/>
<feature type="domain" description="tRNA synthetases class I catalytic" evidence="12">
    <location>
        <begin position="36"/>
        <end position="341"/>
    </location>
</feature>
<dbReference type="GO" id="GO:0004817">
    <property type="term" value="F:cysteine-tRNA ligase activity"/>
    <property type="evidence" value="ECO:0007669"/>
    <property type="project" value="TreeGrafter"/>
</dbReference>
<comment type="function">
    <text evidence="1 10">Catalyzes the ATP-dependent condensation of GlcN-Ins and L-cysteine to form L-Cys-GlcN-Ins.</text>
</comment>
<evidence type="ECO:0000256" key="2">
    <source>
        <dbReference type="ARBA" id="ARBA00007723"/>
    </source>
</evidence>
<dbReference type="GO" id="GO:0005829">
    <property type="term" value="C:cytosol"/>
    <property type="evidence" value="ECO:0007669"/>
    <property type="project" value="TreeGrafter"/>
</dbReference>
<evidence type="ECO:0000256" key="3">
    <source>
        <dbReference type="ARBA" id="ARBA00011245"/>
    </source>
</evidence>
<comment type="catalytic activity">
    <reaction evidence="9 10">
        <text>1D-myo-inositol 2-amino-2-deoxy-alpha-D-glucopyranoside + L-cysteine + ATP = 1D-myo-inositol 2-(L-cysteinylamino)-2-deoxy-alpha-D-glucopyranoside + AMP + diphosphate + H(+)</text>
        <dbReference type="Rhea" id="RHEA:26176"/>
        <dbReference type="ChEBI" id="CHEBI:15378"/>
        <dbReference type="ChEBI" id="CHEBI:30616"/>
        <dbReference type="ChEBI" id="CHEBI:33019"/>
        <dbReference type="ChEBI" id="CHEBI:35235"/>
        <dbReference type="ChEBI" id="CHEBI:58886"/>
        <dbReference type="ChEBI" id="CHEBI:58887"/>
        <dbReference type="ChEBI" id="CHEBI:456215"/>
        <dbReference type="EC" id="6.3.1.13"/>
    </reaction>
</comment>
<dbReference type="InterPro" id="IPR024909">
    <property type="entry name" value="Cys-tRNA/MSH_ligase"/>
</dbReference>
<dbReference type="NCBIfam" id="TIGR03447">
    <property type="entry name" value="mycothiol_MshC"/>
    <property type="match status" value="1"/>
</dbReference>
<keyword evidence="6 10" id="KW-0547">Nucleotide-binding</keyword>
<feature type="binding site" evidence="10">
    <location>
        <position position="232"/>
    </location>
    <ligand>
        <name>L-cysteinyl-5'-AMP</name>
        <dbReference type="ChEBI" id="CHEBI:144924"/>
    </ligand>
</feature>
<feature type="region of interest" description="Disordered" evidence="11">
    <location>
        <begin position="188"/>
        <end position="227"/>
    </location>
</feature>
<dbReference type="GO" id="GO:0010125">
    <property type="term" value="P:mycothiol biosynthetic process"/>
    <property type="evidence" value="ECO:0007669"/>
    <property type="project" value="UniProtKB-UniRule"/>
</dbReference>
<evidence type="ECO:0000256" key="5">
    <source>
        <dbReference type="ARBA" id="ARBA00022723"/>
    </source>
</evidence>
<dbReference type="OrthoDB" id="9815130at2"/>
<dbReference type="Pfam" id="PF01406">
    <property type="entry name" value="tRNA-synt_1e"/>
    <property type="match status" value="1"/>
</dbReference>
<keyword evidence="5 10" id="KW-0479">Metal-binding</keyword>